<evidence type="ECO:0000256" key="3">
    <source>
        <dbReference type="ARBA" id="ARBA00022989"/>
    </source>
</evidence>
<dbReference type="AlphaFoldDB" id="A0A8J5XCQ7"/>
<evidence type="ECO:0000256" key="1">
    <source>
        <dbReference type="ARBA" id="ARBA00004141"/>
    </source>
</evidence>
<keyword evidence="7" id="KW-1185">Reference proteome</keyword>
<feature type="transmembrane region" description="Helical" evidence="5">
    <location>
        <begin position="62"/>
        <end position="85"/>
    </location>
</feature>
<name>A0A8J5XCQ7_DIALT</name>
<evidence type="ECO:0008006" key="8">
    <source>
        <dbReference type="Google" id="ProtNLM"/>
    </source>
</evidence>
<evidence type="ECO:0000256" key="5">
    <source>
        <dbReference type="SAM" id="Phobius"/>
    </source>
</evidence>
<dbReference type="EMBL" id="JAGTXO010000054">
    <property type="protein sequence ID" value="KAG8458335.1"/>
    <property type="molecule type" value="Genomic_DNA"/>
</dbReference>
<dbReference type="PANTHER" id="PTHR28128:SF1">
    <property type="entry name" value="GOLGI APPARATUS MEMBRANE PROTEIN TVP15"/>
    <property type="match status" value="1"/>
</dbReference>
<dbReference type="InterPro" id="IPR013714">
    <property type="entry name" value="Golgi_TVP15"/>
</dbReference>
<gene>
    <name evidence="6" type="ORF">KFE25_005182</name>
</gene>
<dbReference type="OrthoDB" id="10363775at2759"/>
<dbReference type="Pfam" id="PF08507">
    <property type="entry name" value="COPI_assoc"/>
    <property type="match status" value="1"/>
</dbReference>
<accession>A0A8J5XCQ7</accession>
<protein>
    <recommendedName>
        <fullName evidence="8">COPI associated protein</fullName>
    </recommendedName>
</protein>
<keyword evidence="3 5" id="KW-1133">Transmembrane helix</keyword>
<evidence type="ECO:0000313" key="7">
    <source>
        <dbReference type="Proteomes" id="UP000751190"/>
    </source>
</evidence>
<dbReference type="Proteomes" id="UP000751190">
    <property type="component" value="Unassembled WGS sequence"/>
</dbReference>
<feature type="transmembrane region" description="Helical" evidence="5">
    <location>
        <begin position="29"/>
        <end position="50"/>
    </location>
</feature>
<proteinExistence type="predicted"/>
<dbReference type="GO" id="GO:0016020">
    <property type="term" value="C:membrane"/>
    <property type="evidence" value="ECO:0007669"/>
    <property type="project" value="UniProtKB-SubCell"/>
</dbReference>
<keyword evidence="4 5" id="KW-0472">Membrane</keyword>
<keyword evidence="2 5" id="KW-0812">Transmembrane</keyword>
<feature type="transmembrane region" description="Helical" evidence="5">
    <location>
        <begin position="124"/>
        <end position="143"/>
    </location>
</feature>
<evidence type="ECO:0000313" key="6">
    <source>
        <dbReference type="EMBL" id="KAG8458335.1"/>
    </source>
</evidence>
<evidence type="ECO:0000256" key="4">
    <source>
        <dbReference type="ARBA" id="ARBA00023136"/>
    </source>
</evidence>
<evidence type="ECO:0000256" key="2">
    <source>
        <dbReference type="ARBA" id="ARBA00022692"/>
    </source>
</evidence>
<comment type="caution">
    <text evidence="6">The sequence shown here is derived from an EMBL/GenBank/DDBJ whole genome shotgun (WGS) entry which is preliminary data.</text>
</comment>
<organism evidence="6 7">
    <name type="scientific">Diacronema lutheri</name>
    <name type="common">Unicellular marine alga</name>
    <name type="synonym">Monochrysis lutheri</name>
    <dbReference type="NCBI Taxonomy" id="2081491"/>
    <lineage>
        <taxon>Eukaryota</taxon>
        <taxon>Haptista</taxon>
        <taxon>Haptophyta</taxon>
        <taxon>Pavlovophyceae</taxon>
        <taxon>Pavlovales</taxon>
        <taxon>Pavlovaceae</taxon>
        <taxon>Diacronema</taxon>
    </lineage>
</organism>
<reference evidence="6" key="1">
    <citation type="submission" date="2021-05" db="EMBL/GenBank/DDBJ databases">
        <title>The genome of the haptophyte Pavlova lutheri (Diacronema luteri, Pavlovales) - a model for lipid biosynthesis in eukaryotic algae.</title>
        <authorList>
            <person name="Hulatt C.J."/>
            <person name="Posewitz M.C."/>
        </authorList>
    </citation>
    <scope>NUCLEOTIDE SEQUENCE</scope>
    <source>
        <strain evidence="6">NIVA-4/92</strain>
    </source>
</reference>
<sequence>MATAGAASAATQPAAPSLLKQACSDPAATMSFLSLCSGVILFVGGLFGVININLLKAMTSVYSMAFGLVIVIAECKHVPLLSVLYRQLEFYAHFLVYPRGKAAFDVLVGVLTFFAHTEWGFSKIASLIVVVVGALHFLTSFCMKARPGEHASPDLRRATDAPDFRGDASREAFAFAQAHPETSRKAATTLFKASVR</sequence>
<dbReference type="PANTHER" id="PTHR28128">
    <property type="entry name" value="GOLGI APPARATUS MEMBRANE PROTEIN TVP15"/>
    <property type="match status" value="1"/>
</dbReference>
<comment type="subcellular location">
    <subcellularLocation>
        <location evidence="1">Membrane</location>
        <topology evidence="1">Multi-pass membrane protein</topology>
    </subcellularLocation>
</comment>